<evidence type="ECO:0000313" key="3">
    <source>
        <dbReference type="Proteomes" id="UP000183832"/>
    </source>
</evidence>
<evidence type="ECO:0000256" key="1">
    <source>
        <dbReference type="SAM" id="SignalP"/>
    </source>
</evidence>
<dbReference type="Proteomes" id="UP000183832">
    <property type="component" value="Unassembled WGS sequence"/>
</dbReference>
<accession>A0A1J1IDE1</accession>
<sequence length="59" mass="6794">MMCLFTAFLKCIFLCVFLMLSKVGSKVNIFTFRYYIGVSPLENLQHTPEFDLSRGHAKS</sequence>
<name>A0A1J1IDE1_9DIPT</name>
<dbReference type="EMBL" id="CVRI01000047">
    <property type="protein sequence ID" value="CRK98235.1"/>
    <property type="molecule type" value="Genomic_DNA"/>
</dbReference>
<organism evidence="2 3">
    <name type="scientific">Clunio marinus</name>
    <dbReference type="NCBI Taxonomy" id="568069"/>
    <lineage>
        <taxon>Eukaryota</taxon>
        <taxon>Metazoa</taxon>
        <taxon>Ecdysozoa</taxon>
        <taxon>Arthropoda</taxon>
        <taxon>Hexapoda</taxon>
        <taxon>Insecta</taxon>
        <taxon>Pterygota</taxon>
        <taxon>Neoptera</taxon>
        <taxon>Endopterygota</taxon>
        <taxon>Diptera</taxon>
        <taxon>Nematocera</taxon>
        <taxon>Chironomoidea</taxon>
        <taxon>Chironomidae</taxon>
        <taxon>Clunio</taxon>
    </lineage>
</organism>
<proteinExistence type="predicted"/>
<gene>
    <name evidence="2" type="ORF">CLUMA_CG011598</name>
</gene>
<protein>
    <submittedName>
        <fullName evidence="2">CLUMA_CG011598, isoform A</fullName>
    </submittedName>
</protein>
<keyword evidence="1" id="KW-0732">Signal</keyword>
<evidence type="ECO:0000313" key="2">
    <source>
        <dbReference type="EMBL" id="CRK98235.1"/>
    </source>
</evidence>
<reference evidence="2 3" key="1">
    <citation type="submission" date="2015-04" db="EMBL/GenBank/DDBJ databases">
        <authorList>
            <person name="Syromyatnikov M.Y."/>
            <person name="Popov V.N."/>
        </authorList>
    </citation>
    <scope>NUCLEOTIDE SEQUENCE [LARGE SCALE GENOMIC DNA]</scope>
</reference>
<keyword evidence="3" id="KW-1185">Reference proteome</keyword>
<feature type="signal peptide" evidence="1">
    <location>
        <begin position="1"/>
        <end position="25"/>
    </location>
</feature>
<feature type="chain" id="PRO_5012633755" evidence="1">
    <location>
        <begin position="26"/>
        <end position="59"/>
    </location>
</feature>
<dbReference type="AlphaFoldDB" id="A0A1J1IDE1"/>